<reference evidence="1" key="2">
    <citation type="submission" date="2025-03" db="EMBL/GenBank/DDBJ databases">
        <authorList>
            <consortium name="ELIXIR-Norway"/>
            <consortium name="Elixir Norway"/>
        </authorList>
    </citation>
    <scope>NUCLEOTIDE SEQUENCE</scope>
</reference>
<sequence>MSLACVGSAHRVSATLALPPLKACVLSQSTLLRLQVALQGAGPALRALPRSKPLRFRFSGSPRRRRLGWACNFVPFPGPSSSGDQVLGKCSPLRQPVHLFTPLVSASWLPGWQQAGPSPVRRVSLLGS</sequence>
<dbReference type="EMBL" id="OX596111">
    <property type="protein sequence ID" value="CAN0368154.1"/>
    <property type="molecule type" value="Genomic_DNA"/>
</dbReference>
<accession>A0AC59ZCU5</accession>
<protein>
    <submittedName>
        <fullName evidence="1">Uncharacterized protein</fullName>
    </submittedName>
</protein>
<dbReference type="Proteomes" id="UP001162501">
    <property type="component" value="Chromosome 27"/>
</dbReference>
<organism evidence="1 2">
    <name type="scientific">Rangifer tarandus platyrhynchus</name>
    <name type="common">Svalbard reindeer</name>
    <dbReference type="NCBI Taxonomy" id="3082113"/>
    <lineage>
        <taxon>Eukaryota</taxon>
        <taxon>Metazoa</taxon>
        <taxon>Chordata</taxon>
        <taxon>Craniata</taxon>
        <taxon>Vertebrata</taxon>
        <taxon>Euteleostomi</taxon>
        <taxon>Mammalia</taxon>
        <taxon>Eutheria</taxon>
        <taxon>Laurasiatheria</taxon>
        <taxon>Artiodactyla</taxon>
        <taxon>Ruminantia</taxon>
        <taxon>Pecora</taxon>
        <taxon>Cervidae</taxon>
        <taxon>Odocoileinae</taxon>
        <taxon>Rangifer</taxon>
    </lineage>
</organism>
<evidence type="ECO:0000313" key="1">
    <source>
        <dbReference type="EMBL" id="CAN0368154.1"/>
    </source>
</evidence>
<gene>
    <name evidence="1" type="ORF">MRATA1EN22A_LOCUS16697</name>
</gene>
<evidence type="ECO:0000313" key="2">
    <source>
        <dbReference type="Proteomes" id="UP001162501"/>
    </source>
</evidence>
<proteinExistence type="predicted"/>
<name>A0AC59ZCU5_RANTA</name>
<reference evidence="1" key="1">
    <citation type="submission" date="2023-05" db="EMBL/GenBank/DDBJ databases">
        <authorList>
            <consortium name="ELIXIR-Norway"/>
        </authorList>
    </citation>
    <scope>NUCLEOTIDE SEQUENCE</scope>
</reference>